<feature type="region of interest" description="Disordered" evidence="1">
    <location>
        <begin position="287"/>
        <end position="331"/>
    </location>
</feature>
<comment type="caution">
    <text evidence="2">The sequence shown here is derived from an EMBL/GenBank/DDBJ whole genome shotgun (WGS) entry which is preliminary data.</text>
</comment>
<dbReference type="EMBL" id="BTCM01000001">
    <property type="protein sequence ID" value="GMK53597.1"/>
    <property type="molecule type" value="Genomic_DNA"/>
</dbReference>
<gene>
    <name evidence="2" type="ORF">CspeluHIS016_0101830</name>
</gene>
<feature type="region of interest" description="Disordered" evidence="1">
    <location>
        <begin position="41"/>
        <end position="68"/>
    </location>
</feature>
<accession>A0AAD3TN19</accession>
<feature type="compositionally biased region" description="Basic and acidic residues" evidence="1">
    <location>
        <begin position="388"/>
        <end position="400"/>
    </location>
</feature>
<feature type="region of interest" description="Disordered" evidence="1">
    <location>
        <begin position="424"/>
        <end position="457"/>
    </location>
</feature>
<feature type="compositionally biased region" description="Acidic residues" evidence="1">
    <location>
        <begin position="425"/>
        <end position="445"/>
    </location>
</feature>
<reference evidence="2" key="1">
    <citation type="journal article" date="2023" name="BMC Genomics">
        <title>Chromosome-level genome assemblies of Cutaneotrichosporon spp. (Trichosporonales, Basidiomycota) reveal imbalanced evolution between nucleotide sequences and chromosome synteny.</title>
        <authorList>
            <person name="Kobayashi Y."/>
            <person name="Kayamori A."/>
            <person name="Aoki K."/>
            <person name="Shiwa Y."/>
            <person name="Matsutani M."/>
            <person name="Fujita N."/>
            <person name="Sugita T."/>
            <person name="Iwasaki W."/>
            <person name="Tanaka N."/>
            <person name="Takashima M."/>
        </authorList>
    </citation>
    <scope>NUCLEOTIDE SEQUENCE</scope>
    <source>
        <strain evidence="2">HIS016</strain>
    </source>
</reference>
<feature type="region of interest" description="Disordered" evidence="1">
    <location>
        <begin position="374"/>
        <end position="406"/>
    </location>
</feature>
<dbReference type="Proteomes" id="UP001222932">
    <property type="component" value="Unassembled WGS sequence"/>
</dbReference>
<dbReference type="AlphaFoldDB" id="A0AAD3TN19"/>
<proteinExistence type="predicted"/>
<organism evidence="2 3">
    <name type="scientific">Cutaneotrichosporon spelunceum</name>
    <dbReference type="NCBI Taxonomy" id="1672016"/>
    <lineage>
        <taxon>Eukaryota</taxon>
        <taxon>Fungi</taxon>
        <taxon>Dikarya</taxon>
        <taxon>Basidiomycota</taxon>
        <taxon>Agaricomycotina</taxon>
        <taxon>Tremellomycetes</taxon>
        <taxon>Trichosporonales</taxon>
        <taxon>Trichosporonaceae</taxon>
        <taxon>Cutaneotrichosporon</taxon>
    </lineage>
</organism>
<name>A0AAD3TN19_9TREE</name>
<keyword evidence="3" id="KW-1185">Reference proteome</keyword>
<evidence type="ECO:0000256" key="1">
    <source>
        <dbReference type="SAM" id="MobiDB-lite"/>
    </source>
</evidence>
<evidence type="ECO:0000313" key="2">
    <source>
        <dbReference type="EMBL" id="GMK53597.1"/>
    </source>
</evidence>
<reference evidence="2" key="2">
    <citation type="submission" date="2023-06" db="EMBL/GenBank/DDBJ databases">
        <authorList>
            <person name="Kobayashi Y."/>
            <person name="Kayamori A."/>
            <person name="Aoki K."/>
            <person name="Shiwa Y."/>
            <person name="Fujita N."/>
            <person name="Sugita T."/>
            <person name="Iwasaki W."/>
            <person name="Tanaka N."/>
            <person name="Takashima M."/>
        </authorList>
    </citation>
    <scope>NUCLEOTIDE SEQUENCE</scope>
    <source>
        <strain evidence="2">HIS016</strain>
    </source>
</reference>
<protein>
    <submittedName>
        <fullName evidence="2">Uncharacterized protein</fullName>
    </submittedName>
</protein>
<sequence length="554" mass="60625">MGASREAVDAPDVDYLQGLPFETGSLLPEWQFTSSLDKSHIQHGFGHNPLPGTDHQHADVPQPALDNDNENLNYEEGYVEDDYLDRDHSEGDRDGDCGGYLGYRNSGAYDDLENDFEDDYGEHLETQPLLPPSLSSRRELQIPHYSPWHKREPAPTSLAGFSSLQLSDVPTSAPGAHGMLHPVRSDEDLDDGLDQPEMEVFYTADAVLPGDQEEATESHPADDVNAGFAKALERSITCLGNDLEGTMADACHSGYRDDCGTGYSRDLHEDTSCHPQSDLSLPFNESVGIAENFPGSSHEESVNGLGGGSDQDAGEALDCGRRDSFDSETSGFLSDRLHLDSSEIDDLDDIEDPHGDDYYQHAVGPEQSWAGVATHPLESSSKSPPARSPDDENQEGRPTYDGDSLASAGSLKAIDYQPSLTGFDGDAEAAFNDDDSLDDDGVEDVPETKSCSSSPIPTHDHLVMDGLDHNNEMILCQSVRPGLPISATKPMSICQRHSLHQRMALNEIEYFDLDLSDGLDIGRREEVDIDNWSDALKHVRPCQEMLIVYDDLDE</sequence>
<evidence type="ECO:0000313" key="3">
    <source>
        <dbReference type="Proteomes" id="UP001222932"/>
    </source>
</evidence>